<dbReference type="CDD" id="cd06582">
    <property type="entry name" value="TM_PBP1_LivH_like"/>
    <property type="match status" value="1"/>
</dbReference>
<evidence type="ECO:0000256" key="3">
    <source>
        <dbReference type="ARBA" id="ARBA00022475"/>
    </source>
</evidence>
<evidence type="ECO:0000313" key="11">
    <source>
        <dbReference type="Proteomes" id="UP000256913"/>
    </source>
</evidence>
<dbReference type="GO" id="GO:0005886">
    <property type="term" value="C:plasma membrane"/>
    <property type="evidence" value="ECO:0007669"/>
    <property type="project" value="UniProtKB-SubCell"/>
</dbReference>
<feature type="transmembrane region" description="Helical" evidence="9">
    <location>
        <begin position="219"/>
        <end position="250"/>
    </location>
</feature>
<feature type="transmembrane region" description="Helical" evidence="9">
    <location>
        <begin position="63"/>
        <end position="83"/>
    </location>
</feature>
<evidence type="ECO:0000256" key="6">
    <source>
        <dbReference type="ARBA" id="ARBA00022989"/>
    </source>
</evidence>
<evidence type="ECO:0000256" key="5">
    <source>
        <dbReference type="ARBA" id="ARBA00022970"/>
    </source>
</evidence>
<feature type="transmembrane region" description="Helical" evidence="9">
    <location>
        <begin position="34"/>
        <end position="51"/>
    </location>
</feature>
<dbReference type="GO" id="GO:0022857">
    <property type="term" value="F:transmembrane transporter activity"/>
    <property type="evidence" value="ECO:0007669"/>
    <property type="project" value="InterPro"/>
</dbReference>
<feature type="transmembrane region" description="Helical" evidence="9">
    <location>
        <begin position="95"/>
        <end position="115"/>
    </location>
</feature>
<feature type="transmembrane region" description="Helical" evidence="9">
    <location>
        <begin position="6"/>
        <end position="27"/>
    </location>
</feature>
<reference evidence="10 11" key="1">
    <citation type="submission" date="2018-08" db="EMBL/GenBank/DDBJ databases">
        <title>Sequencing the genomes of 1000 actinobacteria strains.</title>
        <authorList>
            <person name="Klenk H.-P."/>
        </authorList>
    </citation>
    <scope>NUCLEOTIDE SEQUENCE [LARGE SCALE GENOMIC DNA]</scope>
    <source>
        <strain evidence="10 11">DSM 44099</strain>
    </source>
</reference>
<proteinExistence type="inferred from homology"/>
<evidence type="ECO:0000256" key="9">
    <source>
        <dbReference type="SAM" id="Phobius"/>
    </source>
</evidence>
<evidence type="ECO:0000256" key="2">
    <source>
        <dbReference type="ARBA" id="ARBA00022448"/>
    </source>
</evidence>
<dbReference type="Pfam" id="PF02653">
    <property type="entry name" value="BPD_transp_2"/>
    <property type="match status" value="1"/>
</dbReference>
<dbReference type="AlphaFoldDB" id="A0A3D9ZP91"/>
<evidence type="ECO:0000256" key="4">
    <source>
        <dbReference type="ARBA" id="ARBA00022692"/>
    </source>
</evidence>
<dbReference type="PANTHER" id="PTHR11795">
    <property type="entry name" value="BRANCHED-CHAIN AMINO ACID TRANSPORT SYSTEM PERMEASE PROTEIN LIVH"/>
    <property type="match status" value="1"/>
</dbReference>
<dbReference type="EMBL" id="QUMQ01000001">
    <property type="protein sequence ID" value="REF98312.1"/>
    <property type="molecule type" value="Genomic_DNA"/>
</dbReference>
<keyword evidence="7 9" id="KW-0472">Membrane</keyword>
<feature type="transmembrane region" description="Helical" evidence="9">
    <location>
        <begin position="135"/>
        <end position="159"/>
    </location>
</feature>
<keyword evidence="5" id="KW-0029">Amino-acid transport</keyword>
<evidence type="ECO:0000256" key="1">
    <source>
        <dbReference type="ARBA" id="ARBA00004651"/>
    </source>
</evidence>
<dbReference type="InterPro" id="IPR052157">
    <property type="entry name" value="BCAA_transport_permease"/>
</dbReference>
<name>A0A3D9ZP91_9ACTN</name>
<dbReference type="PANTHER" id="PTHR11795:SF445">
    <property type="entry name" value="AMINO ACID ABC TRANSPORTER PERMEASE PROTEIN"/>
    <property type="match status" value="1"/>
</dbReference>
<comment type="caution">
    <text evidence="10">The sequence shown here is derived from an EMBL/GenBank/DDBJ whole genome shotgun (WGS) entry which is preliminary data.</text>
</comment>
<comment type="subcellular location">
    <subcellularLocation>
        <location evidence="1">Cell membrane</location>
        <topology evidence="1">Multi-pass membrane protein</topology>
    </subcellularLocation>
</comment>
<dbReference type="RefSeq" id="WP_170215925.1">
    <property type="nucleotide sequence ID" value="NZ_BONB01000062.1"/>
</dbReference>
<keyword evidence="4 9" id="KW-0812">Transmembrane</keyword>
<evidence type="ECO:0000256" key="8">
    <source>
        <dbReference type="ARBA" id="ARBA00037998"/>
    </source>
</evidence>
<evidence type="ECO:0000256" key="7">
    <source>
        <dbReference type="ARBA" id="ARBA00023136"/>
    </source>
</evidence>
<sequence>MATFVTVFVSGLALGSISALVALGFIVTYKATGIINFAQGGLVTLGGYLGYLTAVQFGLDWWVAYPVVVVLMFFVGVAVERIVHAPLRSRPELVVVIATLGVGLVISAVLLEFYGTETRTLPALLPGKVVDIAGANIAAYDLVIIGVTAVGVTLLALMFNRTQLGRQFRAASLDPEVAQLQGIPVKAFGMFAFGLGGALAAVAGLMLAPRASLETNFGFTAMIAAFAAAVIGGFGRFAGVIVGALVLGLVEQLGTQYVAYQFKAVYPFALMILIVAIAPRGVLGSQSRVRV</sequence>
<dbReference type="InterPro" id="IPR001851">
    <property type="entry name" value="ABC_transp_permease"/>
</dbReference>
<dbReference type="GO" id="GO:0006865">
    <property type="term" value="P:amino acid transport"/>
    <property type="evidence" value="ECO:0007669"/>
    <property type="project" value="UniProtKB-KW"/>
</dbReference>
<keyword evidence="2" id="KW-0813">Transport</keyword>
<comment type="similarity">
    <text evidence="8">Belongs to the binding-protein-dependent transport system permease family. LivHM subfamily.</text>
</comment>
<protein>
    <submittedName>
        <fullName evidence="10">Amino acid/amide ABC transporter membrane protein 1 (HAAT family)</fullName>
    </submittedName>
</protein>
<keyword evidence="6 9" id="KW-1133">Transmembrane helix</keyword>
<dbReference type="Proteomes" id="UP000256913">
    <property type="component" value="Unassembled WGS sequence"/>
</dbReference>
<feature type="transmembrane region" description="Helical" evidence="9">
    <location>
        <begin position="187"/>
        <end position="207"/>
    </location>
</feature>
<feature type="transmembrane region" description="Helical" evidence="9">
    <location>
        <begin position="262"/>
        <end position="283"/>
    </location>
</feature>
<keyword evidence="3" id="KW-1003">Cell membrane</keyword>
<evidence type="ECO:0000313" key="10">
    <source>
        <dbReference type="EMBL" id="REF98312.1"/>
    </source>
</evidence>
<keyword evidence="11" id="KW-1185">Reference proteome</keyword>
<accession>A0A3D9ZP91</accession>
<gene>
    <name evidence="10" type="ORF">DFJ67_4329</name>
</gene>
<organism evidence="10 11">
    <name type="scientific">Asanoa ferruginea</name>
    <dbReference type="NCBI Taxonomy" id="53367"/>
    <lineage>
        <taxon>Bacteria</taxon>
        <taxon>Bacillati</taxon>
        <taxon>Actinomycetota</taxon>
        <taxon>Actinomycetes</taxon>
        <taxon>Micromonosporales</taxon>
        <taxon>Micromonosporaceae</taxon>
        <taxon>Asanoa</taxon>
    </lineage>
</organism>